<evidence type="ECO:0000313" key="2">
    <source>
        <dbReference type="EMBL" id="WRS39953.1"/>
    </source>
</evidence>
<dbReference type="Proteomes" id="UP001334732">
    <property type="component" value="Chromosome"/>
</dbReference>
<gene>
    <name evidence="2" type="ORF">VA613_03535</name>
</gene>
<dbReference type="InterPro" id="IPR008620">
    <property type="entry name" value="FixH"/>
</dbReference>
<evidence type="ECO:0000313" key="3">
    <source>
        <dbReference type="Proteomes" id="UP001334732"/>
    </source>
</evidence>
<dbReference type="Pfam" id="PF05751">
    <property type="entry name" value="FixH"/>
    <property type="match status" value="1"/>
</dbReference>
<feature type="transmembrane region" description="Helical" evidence="1">
    <location>
        <begin position="16"/>
        <end position="38"/>
    </location>
</feature>
<sequence>MTRSSPHAKPWYREPWPWFLMSLPATAVVAGLTTLWIAARTADGLVVGDYYKEGLAINQTLERDDAARAQGLVATLESEDGVLLLTLAGHPTGYPAELVLTLAHPTHQGMDHTLVLHRAGGDRYRAALPPLPAGKWHAQLVDAASTWRLAGVVYSPFAKAVALSSAPVVQPHQGDLNERHP</sequence>
<reference evidence="2 3" key="1">
    <citation type="submission" date="2023-12" db="EMBL/GenBank/DDBJ databases">
        <title>Thiobacillus sedimentum sp. nov., a chemolithoautotrophic sulfur-oxidizing bacterium isolated from freshwater sediment.</title>
        <authorList>
            <person name="Luo J."/>
            <person name="Dai C."/>
        </authorList>
    </citation>
    <scope>NUCLEOTIDE SEQUENCE [LARGE SCALE GENOMIC DNA]</scope>
    <source>
        <strain evidence="2 3">SCUT-2</strain>
    </source>
</reference>
<keyword evidence="1" id="KW-0472">Membrane</keyword>
<dbReference type="RefSeq" id="WP_324780484.1">
    <property type="nucleotide sequence ID" value="NZ_CP141769.1"/>
</dbReference>
<dbReference type="EMBL" id="CP141769">
    <property type="protein sequence ID" value="WRS39953.1"/>
    <property type="molecule type" value="Genomic_DNA"/>
</dbReference>
<evidence type="ECO:0000256" key="1">
    <source>
        <dbReference type="SAM" id="Phobius"/>
    </source>
</evidence>
<keyword evidence="3" id="KW-1185">Reference proteome</keyword>
<name>A0ABZ1CLS6_9PROT</name>
<proteinExistence type="predicted"/>
<protein>
    <submittedName>
        <fullName evidence="2">FixH family protein</fullName>
    </submittedName>
</protein>
<keyword evidence="1" id="KW-1133">Transmembrane helix</keyword>
<accession>A0ABZ1CLS6</accession>
<organism evidence="2 3">
    <name type="scientific">Thiobacillus sedimenti</name>
    <dbReference type="NCBI Taxonomy" id="3110231"/>
    <lineage>
        <taxon>Bacteria</taxon>
        <taxon>Pseudomonadati</taxon>
        <taxon>Pseudomonadota</taxon>
        <taxon>Betaproteobacteria</taxon>
        <taxon>Nitrosomonadales</taxon>
        <taxon>Thiobacillaceae</taxon>
        <taxon>Thiobacillus</taxon>
    </lineage>
</organism>
<keyword evidence="1" id="KW-0812">Transmembrane</keyword>